<dbReference type="GO" id="GO:0006351">
    <property type="term" value="P:DNA-templated transcription"/>
    <property type="evidence" value="ECO:0007669"/>
    <property type="project" value="InterPro"/>
</dbReference>
<dbReference type="Proteomes" id="UP001310890">
    <property type="component" value="Unassembled WGS sequence"/>
</dbReference>
<evidence type="ECO:0000256" key="1">
    <source>
        <dbReference type="ARBA" id="ARBA00022833"/>
    </source>
</evidence>
<dbReference type="GO" id="GO:0003677">
    <property type="term" value="F:DNA binding"/>
    <property type="evidence" value="ECO:0007669"/>
    <property type="project" value="UniProtKB-KW"/>
</dbReference>
<keyword evidence="3" id="KW-0238">DNA-binding</keyword>
<dbReference type="EMBL" id="JAVRRL010000068">
    <property type="protein sequence ID" value="KAK5109259.1"/>
    <property type="molecule type" value="Genomic_DNA"/>
</dbReference>
<gene>
    <name evidence="8" type="ORF">LTR62_007241</name>
</gene>
<evidence type="ECO:0000256" key="5">
    <source>
        <dbReference type="ARBA" id="ARBA00023242"/>
    </source>
</evidence>
<feature type="domain" description="Xylanolytic transcriptional activator regulatory" evidence="7">
    <location>
        <begin position="283"/>
        <end position="353"/>
    </location>
</feature>
<comment type="caution">
    <text evidence="8">The sequence shown here is derived from an EMBL/GenBank/DDBJ whole genome shotgun (WGS) entry which is preliminary data.</text>
</comment>
<dbReference type="PANTHER" id="PTHR47171">
    <property type="entry name" value="FARA-RELATED"/>
    <property type="match status" value="1"/>
</dbReference>
<evidence type="ECO:0000256" key="4">
    <source>
        <dbReference type="ARBA" id="ARBA00023163"/>
    </source>
</evidence>
<evidence type="ECO:0000259" key="7">
    <source>
        <dbReference type="SMART" id="SM00906"/>
    </source>
</evidence>
<protein>
    <recommendedName>
        <fullName evidence="7">Xylanolytic transcriptional activator regulatory domain-containing protein</fullName>
    </recommendedName>
</protein>
<dbReference type="CDD" id="cd12148">
    <property type="entry name" value="fungal_TF_MHR"/>
    <property type="match status" value="1"/>
</dbReference>
<evidence type="ECO:0000313" key="9">
    <source>
        <dbReference type="Proteomes" id="UP001310890"/>
    </source>
</evidence>
<sequence>MRAVSSSESPCIHFAGYQATDQNDESQGLEQPPLPINGDTNGIENLEQQLDEPSATTTTLADANGEFTRPVSAPSQTYAAPESGVSKRFISDLHPAVQLLKRSSEDARGRLLPNDDIGIWIDKLEYDDLVKRRDNAAAEQNGTGRSKSGQGDAEAAVAKINGGCQRPQAAVLAPLVDVYFAKFHPFLPLMDEAEFLAQQAEGDVPEALIHALCLVAAKDTQASPHLKLQTSPSTLPPREFCSRLYGTITSALRAPCQYDKLALIRILALTSQHSEGSEGVEESSLLLTQAMHHAQTLGIHLGQHSSSPADLALKRLFWSLWILDRQNSVINGRPRFVSEVDIAIDRFAPGESGFPAFDAWLKVTEMADKIIAMYCPHYPLDVTGWEEPYPGLEEILDEVGGWELAPSLHMTIHLYYLTIAVLSHRSRGVKQVPRSTASNVRQRLCASEIVRLMESNHAGCGMHALPFIPYSVSLALSVSYQHLRQSQFQHQQFDAAADFRRCAKILQGLRRTWSSVDTMAALARKVQGKVDKAPSLASLRITRAVQRKAGEGTRSDEQLEKVPCMPAIDGQRMGLADYLSSPVVTSARAGRGQGVPAAAAQQSDQAVLDSSVGLFDGMDDVFGTYMDPNYPVNLDDLSFLDDMQPFDYNNAEYTHAAVW</sequence>
<name>A0AAN7YDS3_9PEZI</name>
<keyword evidence="4" id="KW-0804">Transcription</keyword>
<feature type="compositionally biased region" description="Polar residues" evidence="6">
    <location>
        <begin position="19"/>
        <end position="29"/>
    </location>
</feature>
<organism evidence="8 9">
    <name type="scientific">Meristemomyces frigidus</name>
    <dbReference type="NCBI Taxonomy" id="1508187"/>
    <lineage>
        <taxon>Eukaryota</taxon>
        <taxon>Fungi</taxon>
        <taxon>Dikarya</taxon>
        <taxon>Ascomycota</taxon>
        <taxon>Pezizomycotina</taxon>
        <taxon>Dothideomycetes</taxon>
        <taxon>Dothideomycetidae</taxon>
        <taxon>Mycosphaerellales</taxon>
        <taxon>Teratosphaeriaceae</taxon>
        <taxon>Meristemomyces</taxon>
    </lineage>
</organism>
<reference evidence="8" key="1">
    <citation type="submission" date="2023-08" db="EMBL/GenBank/DDBJ databases">
        <title>Black Yeasts Isolated from many extreme environments.</title>
        <authorList>
            <person name="Coleine C."/>
            <person name="Stajich J.E."/>
            <person name="Selbmann L."/>
        </authorList>
    </citation>
    <scope>NUCLEOTIDE SEQUENCE</scope>
    <source>
        <strain evidence="8">CCFEE 5401</strain>
    </source>
</reference>
<dbReference type="Pfam" id="PF04082">
    <property type="entry name" value="Fungal_trans"/>
    <property type="match status" value="1"/>
</dbReference>
<keyword evidence="5" id="KW-0539">Nucleus</keyword>
<dbReference type="AlphaFoldDB" id="A0AAN7YDS3"/>
<evidence type="ECO:0000313" key="8">
    <source>
        <dbReference type="EMBL" id="KAK5109259.1"/>
    </source>
</evidence>
<dbReference type="InterPro" id="IPR052073">
    <property type="entry name" value="Amide_Lactam_Regulators"/>
</dbReference>
<dbReference type="GO" id="GO:0008270">
    <property type="term" value="F:zinc ion binding"/>
    <property type="evidence" value="ECO:0007669"/>
    <property type="project" value="InterPro"/>
</dbReference>
<accession>A0AAN7YDS3</accession>
<dbReference type="SMART" id="SM00906">
    <property type="entry name" value="Fungal_trans"/>
    <property type="match status" value="1"/>
</dbReference>
<proteinExistence type="predicted"/>
<dbReference type="PANTHER" id="PTHR47171:SF6">
    <property type="entry name" value="SPECIFIC TRANSCRIPTION FACTOR, PUTATIVE (AFU_ORTHOLOGUE AFUA_2G06130)-RELATED"/>
    <property type="match status" value="1"/>
</dbReference>
<keyword evidence="2" id="KW-0805">Transcription regulation</keyword>
<evidence type="ECO:0000256" key="6">
    <source>
        <dbReference type="SAM" id="MobiDB-lite"/>
    </source>
</evidence>
<keyword evidence="1" id="KW-0862">Zinc</keyword>
<evidence type="ECO:0000256" key="2">
    <source>
        <dbReference type="ARBA" id="ARBA00023015"/>
    </source>
</evidence>
<dbReference type="InterPro" id="IPR007219">
    <property type="entry name" value="XnlR_reg_dom"/>
</dbReference>
<feature type="region of interest" description="Disordered" evidence="6">
    <location>
        <begin position="16"/>
        <end position="40"/>
    </location>
</feature>
<evidence type="ECO:0000256" key="3">
    <source>
        <dbReference type="ARBA" id="ARBA00023125"/>
    </source>
</evidence>